<evidence type="ECO:0000313" key="2">
    <source>
        <dbReference type="EMBL" id="ABD07344.1"/>
    </source>
</evidence>
<name>Q2IWR6_RHOP2</name>
<reference evidence="2 3" key="1">
    <citation type="submission" date="2006-01" db="EMBL/GenBank/DDBJ databases">
        <title>Complete sequence of Rhodopseudomonas palustris HaA2.</title>
        <authorList>
            <consortium name="US DOE Joint Genome Institute"/>
            <person name="Copeland A."/>
            <person name="Lucas S."/>
            <person name="Lapidus A."/>
            <person name="Barry K."/>
            <person name="Detter J.C."/>
            <person name="Glavina T."/>
            <person name="Hammon N."/>
            <person name="Israni S."/>
            <person name="Pitluck S."/>
            <person name="Chain P."/>
            <person name="Malfatti S."/>
            <person name="Shin M."/>
            <person name="Vergez L."/>
            <person name="Schmutz J."/>
            <person name="Larimer F."/>
            <person name="Land M."/>
            <person name="Hauser L."/>
            <person name="Pelletier D.A."/>
            <person name="Kyrpides N."/>
            <person name="Anderson I."/>
            <person name="Oda Y."/>
            <person name="Harwood C.S."/>
            <person name="Richardson P."/>
        </authorList>
    </citation>
    <scope>NUCLEOTIDE SEQUENCE [LARGE SCALE GENOMIC DNA]</scope>
    <source>
        <strain evidence="2 3">HaA2</strain>
    </source>
</reference>
<protein>
    <submittedName>
        <fullName evidence="2">Uncharacterized protein</fullName>
    </submittedName>
</protein>
<dbReference type="STRING" id="316058.RPB_2642"/>
<dbReference type="Proteomes" id="UP000008809">
    <property type="component" value="Chromosome"/>
</dbReference>
<dbReference type="OrthoDB" id="8264341at2"/>
<evidence type="ECO:0000313" key="3">
    <source>
        <dbReference type="Proteomes" id="UP000008809"/>
    </source>
</evidence>
<organism evidence="2 3">
    <name type="scientific">Rhodopseudomonas palustris (strain HaA2)</name>
    <dbReference type="NCBI Taxonomy" id="316058"/>
    <lineage>
        <taxon>Bacteria</taxon>
        <taxon>Pseudomonadati</taxon>
        <taxon>Pseudomonadota</taxon>
        <taxon>Alphaproteobacteria</taxon>
        <taxon>Hyphomicrobiales</taxon>
        <taxon>Nitrobacteraceae</taxon>
        <taxon>Rhodopseudomonas</taxon>
    </lineage>
</organism>
<dbReference type="EMBL" id="CP000250">
    <property type="protein sequence ID" value="ABD07344.1"/>
    <property type="molecule type" value="Genomic_DNA"/>
</dbReference>
<keyword evidence="1" id="KW-0812">Transmembrane</keyword>
<keyword evidence="1" id="KW-0472">Membrane</keyword>
<feature type="transmembrane region" description="Helical" evidence="1">
    <location>
        <begin position="53"/>
        <end position="78"/>
    </location>
</feature>
<gene>
    <name evidence="2" type="ordered locus">RPB_2642</name>
</gene>
<feature type="transmembrane region" description="Helical" evidence="1">
    <location>
        <begin position="160"/>
        <end position="177"/>
    </location>
</feature>
<dbReference type="AlphaFoldDB" id="Q2IWR6"/>
<keyword evidence="3" id="KW-1185">Reference proteome</keyword>
<dbReference type="KEGG" id="rpb:RPB_2642"/>
<proteinExistence type="predicted"/>
<keyword evidence="1" id="KW-1133">Transmembrane helix</keyword>
<dbReference type="RefSeq" id="WP_011441529.1">
    <property type="nucleotide sequence ID" value="NC_007778.1"/>
</dbReference>
<feature type="transmembrane region" description="Helical" evidence="1">
    <location>
        <begin position="183"/>
        <end position="202"/>
    </location>
</feature>
<evidence type="ECO:0000256" key="1">
    <source>
        <dbReference type="SAM" id="Phobius"/>
    </source>
</evidence>
<accession>Q2IWR6</accession>
<sequence>MNVFGAFTFGALIKTFLPGFVWLAALVLGETQLAPWLGWPSWGHYVIAKEYQTSATVLAVPLSILLGLISNILVFMGINDNLVRKPVRVKNAPLFELFDELSALLRARCWSAIGCIDASRAGAFKDNIDPEQLLLHKIGVSTIGYIREQYWFHLEFQMNLWLSITVLSAALCGYLIGSQTPTRAILIVAVYAFASWVLISAARKNYCRHIEKMASMMAAVLAGADKDPAPAARGWFTPEVVSKFNKHA</sequence>
<dbReference type="HOGENOM" id="CLU_1119481_0_0_5"/>